<dbReference type="GO" id="GO:0070038">
    <property type="term" value="F:rRNA (pseudouridine-N3-)-methyltransferase activity"/>
    <property type="evidence" value="ECO:0007669"/>
    <property type="project" value="UniProtKB-UniRule"/>
</dbReference>
<dbReference type="CDD" id="cd18081">
    <property type="entry name" value="RlmH-like"/>
    <property type="match status" value="1"/>
</dbReference>
<feature type="binding site" evidence="5">
    <location>
        <begin position="123"/>
        <end position="128"/>
    </location>
    <ligand>
        <name>S-adenosyl-L-methionine</name>
        <dbReference type="ChEBI" id="CHEBI:59789"/>
    </ligand>
</feature>
<proteinExistence type="inferred from homology"/>
<comment type="subcellular location">
    <subcellularLocation>
        <location evidence="5">Cytoplasm</location>
    </subcellularLocation>
</comment>
<name>A0A545T9S8_9GAMM</name>
<comment type="caution">
    <text evidence="6">The sequence shown here is derived from an EMBL/GenBank/DDBJ whole genome shotgun (WGS) entry which is preliminary data.</text>
</comment>
<dbReference type="Proteomes" id="UP000317839">
    <property type="component" value="Unassembled WGS sequence"/>
</dbReference>
<keyword evidence="2 5" id="KW-0808">Transferase</keyword>
<evidence type="ECO:0000313" key="7">
    <source>
        <dbReference type="Proteomes" id="UP000317839"/>
    </source>
</evidence>
<dbReference type="RefSeq" id="WP_142942680.1">
    <property type="nucleotide sequence ID" value="NZ_VIKR01000003.1"/>
</dbReference>
<dbReference type="Pfam" id="PF02590">
    <property type="entry name" value="SPOUT_MTase"/>
    <property type="match status" value="1"/>
</dbReference>
<evidence type="ECO:0000313" key="6">
    <source>
        <dbReference type="EMBL" id="TQV73973.1"/>
    </source>
</evidence>
<evidence type="ECO:0000256" key="5">
    <source>
        <dbReference type="HAMAP-Rule" id="MF_00658"/>
    </source>
</evidence>
<dbReference type="HAMAP" id="MF_00658">
    <property type="entry name" value="23SrRNA_methyltr_H"/>
    <property type="match status" value="1"/>
</dbReference>
<protein>
    <recommendedName>
        <fullName evidence="5">Ribosomal RNA large subunit methyltransferase H</fullName>
        <ecNumber evidence="5">2.1.1.177</ecNumber>
    </recommendedName>
    <alternativeName>
        <fullName evidence="5">23S rRNA (pseudouridine1915-N3)-methyltransferase</fullName>
    </alternativeName>
    <alternativeName>
        <fullName evidence="5">23S rRNA m3Psi1915 methyltransferase</fullName>
    </alternativeName>
    <alternativeName>
        <fullName evidence="5">rRNA (pseudouridine-N3-)-methyltransferase RlmH</fullName>
    </alternativeName>
</protein>
<gene>
    <name evidence="5 6" type="primary">rlmH</name>
    <name evidence="6" type="ORF">FLL45_14015</name>
</gene>
<dbReference type="NCBIfam" id="TIGR00246">
    <property type="entry name" value="tRNA_RlmH_YbeA"/>
    <property type="match status" value="1"/>
</dbReference>
<dbReference type="PANTHER" id="PTHR33603:SF1">
    <property type="entry name" value="RIBOSOMAL RNA LARGE SUBUNIT METHYLTRANSFERASE H"/>
    <property type="match status" value="1"/>
</dbReference>
<evidence type="ECO:0000256" key="3">
    <source>
        <dbReference type="ARBA" id="ARBA00022691"/>
    </source>
</evidence>
<reference evidence="6 7" key="1">
    <citation type="submission" date="2019-06" db="EMBL/GenBank/DDBJ databases">
        <title>Draft genome of Aliikangiella marina GYP-15.</title>
        <authorList>
            <person name="Wang G."/>
        </authorList>
    </citation>
    <scope>NUCLEOTIDE SEQUENCE [LARGE SCALE GENOMIC DNA]</scope>
    <source>
        <strain evidence="6 7">GYP-15</strain>
    </source>
</reference>
<dbReference type="PANTHER" id="PTHR33603">
    <property type="entry name" value="METHYLTRANSFERASE"/>
    <property type="match status" value="1"/>
</dbReference>
<evidence type="ECO:0000256" key="4">
    <source>
        <dbReference type="ARBA" id="ARBA00038303"/>
    </source>
</evidence>
<sequence length="156" mass="17632">MKIKLIAVGTKMPDWVEKAYRNYAQRLPKDCSLELIEIPAAKRSKNQQASLWMDKEGQQILKVIDTSDWVVALDVKGKNWSTQDLAGQITQWQHMGNNVCLLVGGPDGLAPECLARANSRWSLSALTMPHPLVRIVLAEAIYRAWSVTVNHPYHRE</sequence>
<comment type="subunit">
    <text evidence="5">Homodimer.</text>
</comment>
<comment type="function">
    <text evidence="5">Specifically methylates the pseudouridine at position 1915 (m3Psi1915) in 23S rRNA.</text>
</comment>
<dbReference type="OrthoDB" id="9806643at2"/>
<dbReference type="AlphaFoldDB" id="A0A545T9S8"/>
<accession>A0A545T9S8</accession>
<dbReference type="EMBL" id="VIKR01000003">
    <property type="protein sequence ID" value="TQV73973.1"/>
    <property type="molecule type" value="Genomic_DNA"/>
</dbReference>
<keyword evidence="7" id="KW-1185">Reference proteome</keyword>
<comment type="similarity">
    <text evidence="4 5">Belongs to the RNA methyltransferase RlmH family.</text>
</comment>
<evidence type="ECO:0000256" key="2">
    <source>
        <dbReference type="ARBA" id="ARBA00022679"/>
    </source>
</evidence>
<dbReference type="NCBIfam" id="NF000986">
    <property type="entry name" value="PRK00103.1-4"/>
    <property type="match status" value="1"/>
</dbReference>
<dbReference type="SUPFAM" id="SSF75217">
    <property type="entry name" value="alpha/beta knot"/>
    <property type="match status" value="1"/>
</dbReference>
<keyword evidence="5" id="KW-0963">Cytoplasm</keyword>
<dbReference type="EC" id="2.1.1.177" evidence="5"/>
<dbReference type="PIRSF" id="PIRSF004505">
    <property type="entry name" value="MT_bac"/>
    <property type="match status" value="1"/>
</dbReference>
<keyword evidence="3 5" id="KW-0949">S-adenosyl-L-methionine</keyword>
<dbReference type="Gene3D" id="3.40.1280.10">
    <property type="match status" value="1"/>
</dbReference>
<feature type="binding site" evidence="5">
    <location>
        <position position="73"/>
    </location>
    <ligand>
        <name>S-adenosyl-L-methionine</name>
        <dbReference type="ChEBI" id="CHEBI:59789"/>
    </ligand>
</feature>
<organism evidence="6 7">
    <name type="scientific">Aliikangiella marina</name>
    <dbReference type="NCBI Taxonomy" id="1712262"/>
    <lineage>
        <taxon>Bacteria</taxon>
        <taxon>Pseudomonadati</taxon>
        <taxon>Pseudomonadota</taxon>
        <taxon>Gammaproteobacteria</taxon>
        <taxon>Oceanospirillales</taxon>
        <taxon>Pleioneaceae</taxon>
        <taxon>Aliikangiella</taxon>
    </lineage>
</organism>
<dbReference type="GO" id="GO:0005737">
    <property type="term" value="C:cytoplasm"/>
    <property type="evidence" value="ECO:0007669"/>
    <property type="project" value="UniProtKB-SubCell"/>
</dbReference>
<evidence type="ECO:0000256" key="1">
    <source>
        <dbReference type="ARBA" id="ARBA00022603"/>
    </source>
</evidence>
<dbReference type="InterPro" id="IPR029028">
    <property type="entry name" value="Alpha/beta_knot_MTases"/>
</dbReference>
<keyword evidence="1 5" id="KW-0489">Methyltransferase</keyword>
<keyword evidence="5" id="KW-0698">rRNA processing</keyword>
<dbReference type="InterPro" id="IPR029026">
    <property type="entry name" value="tRNA_m1G_MTases_N"/>
</dbReference>
<comment type="catalytic activity">
    <reaction evidence="5">
        <text>pseudouridine(1915) in 23S rRNA + S-adenosyl-L-methionine = N(3)-methylpseudouridine(1915) in 23S rRNA + S-adenosyl-L-homocysteine + H(+)</text>
        <dbReference type="Rhea" id="RHEA:42752"/>
        <dbReference type="Rhea" id="RHEA-COMP:10221"/>
        <dbReference type="Rhea" id="RHEA-COMP:10222"/>
        <dbReference type="ChEBI" id="CHEBI:15378"/>
        <dbReference type="ChEBI" id="CHEBI:57856"/>
        <dbReference type="ChEBI" id="CHEBI:59789"/>
        <dbReference type="ChEBI" id="CHEBI:65314"/>
        <dbReference type="ChEBI" id="CHEBI:74486"/>
        <dbReference type="EC" id="2.1.1.177"/>
    </reaction>
</comment>
<dbReference type="InterPro" id="IPR003742">
    <property type="entry name" value="RlmH-like"/>
</dbReference>
<feature type="binding site" evidence="5">
    <location>
        <position position="104"/>
    </location>
    <ligand>
        <name>S-adenosyl-L-methionine</name>
        <dbReference type="ChEBI" id="CHEBI:59789"/>
    </ligand>
</feature>